<keyword evidence="5" id="KW-1185">Reference proteome</keyword>
<dbReference type="Proteomes" id="UP001498398">
    <property type="component" value="Unassembled WGS sequence"/>
</dbReference>
<dbReference type="Pfam" id="PF20153">
    <property type="entry name" value="DUF6535"/>
    <property type="match status" value="1"/>
</dbReference>
<evidence type="ECO:0000259" key="3">
    <source>
        <dbReference type="Pfam" id="PF20153"/>
    </source>
</evidence>
<feature type="signal peptide" evidence="2">
    <location>
        <begin position="1"/>
        <end position="19"/>
    </location>
</feature>
<keyword evidence="2" id="KW-0732">Signal</keyword>
<evidence type="ECO:0000256" key="1">
    <source>
        <dbReference type="SAM" id="MobiDB-lite"/>
    </source>
</evidence>
<accession>A0ABR1K2E9</accession>
<dbReference type="EMBL" id="JBANRG010000002">
    <property type="protein sequence ID" value="KAK7471165.1"/>
    <property type="molecule type" value="Genomic_DNA"/>
</dbReference>
<organism evidence="4 5">
    <name type="scientific">Marasmiellus scandens</name>
    <dbReference type="NCBI Taxonomy" id="2682957"/>
    <lineage>
        <taxon>Eukaryota</taxon>
        <taxon>Fungi</taxon>
        <taxon>Dikarya</taxon>
        <taxon>Basidiomycota</taxon>
        <taxon>Agaricomycotina</taxon>
        <taxon>Agaricomycetes</taxon>
        <taxon>Agaricomycetidae</taxon>
        <taxon>Agaricales</taxon>
        <taxon>Marasmiineae</taxon>
        <taxon>Omphalotaceae</taxon>
        <taxon>Marasmiellus</taxon>
    </lineage>
</organism>
<protein>
    <recommendedName>
        <fullName evidence="3">DUF6535 domain-containing protein</fullName>
    </recommendedName>
</protein>
<gene>
    <name evidence="4" type="ORF">VKT23_002576</name>
</gene>
<evidence type="ECO:0000313" key="5">
    <source>
        <dbReference type="Proteomes" id="UP001498398"/>
    </source>
</evidence>
<feature type="domain" description="DUF6535" evidence="3">
    <location>
        <begin position="64"/>
        <end position="98"/>
    </location>
</feature>
<evidence type="ECO:0000313" key="4">
    <source>
        <dbReference type="EMBL" id="KAK7471165.1"/>
    </source>
</evidence>
<dbReference type="InterPro" id="IPR045338">
    <property type="entry name" value="DUF6535"/>
</dbReference>
<comment type="caution">
    <text evidence="4">The sequence shown here is derived from an EMBL/GenBank/DDBJ whole genome shotgun (WGS) entry which is preliminary data.</text>
</comment>
<reference evidence="4 5" key="1">
    <citation type="submission" date="2024-01" db="EMBL/GenBank/DDBJ databases">
        <title>A draft genome for the cacao thread blight pathogen Marasmiellus scandens.</title>
        <authorList>
            <person name="Baruah I.K."/>
            <person name="Leung J."/>
            <person name="Bukari Y."/>
            <person name="Amoako-Attah I."/>
            <person name="Meinhardt L.W."/>
            <person name="Bailey B.A."/>
            <person name="Cohen S.P."/>
        </authorList>
    </citation>
    <scope>NUCLEOTIDE SEQUENCE [LARGE SCALE GENOMIC DNA]</scope>
    <source>
        <strain evidence="4 5">GH-19</strain>
    </source>
</reference>
<feature type="chain" id="PRO_5045987170" description="DUF6535 domain-containing protein" evidence="2">
    <location>
        <begin position="20"/>
        <end position="98"/>
    </location>
</feature>
<feature type="region of interest" description="Disordered" evidence="1">
    <location>
        <begin position="24"/>
        <end position="51"/>
    </location>
</feature>
<sequence>MSFLLRLIKLLTPARLLKTTVEDPEKPDITPVTPTRNNLNADSDLRTAKPFKPTADDEACSKLWKVYIDQAKEYDENVLQEWKQDMETLLIFVRLLLA</sequence>
<proteinExistence type="predicted"/>
<feature type="compositionally biased region" description="Polar residues" evidence="1">
    <location>
        <begin position="32"/>
        <end position="41"/>
    </location>
</feature>
<name>A0ABR1K2E9_9AGAR</name>
<evidence type="ECO:0000256" key="2">
    <source>
        <dbReference type="SAM" id="SignalP"/>
    </source>
</evidence>